<proteinExistence type="predicted"/>
<comment type="caution">
    <text evidence="1">The sequence shown here is derived from an EMBL/GenBank/DDBJ whole genome shotgun (WGS) entry which is preliminary data.</text>
</comment>
<protein>
    <submittedName>
        <fullName evidence="1">Uncharacterized protein</fullName>
    </submittedName>
</protein>
<evidence type="ECO:0000313" key="2">
    <source>
        <dbReference type="Proteomes" id="UP001060085"/>
    </source>
</evidence>
<accession>A0ACC0AUD8</accession>
<gene>
    <name evidence="1" type="ORF">M9H77_23832</name>
</gene>
<evidence type="ECO:0000313" key="1">
    <source>
        <dbReference type="EMBL" id="KAI5664509.1"/>
    </source>
</evidence>
<sequence>MYQSIFSPCAQRKARRCHCMPDTMATVLPQVQEQKRKFNADYPEEINALAVGPNHEGRQSLNDDVAFQEEDNIWVREGTETLILDVLPNVAGAQAKKKAKGVTNADKKKL</sequence>
<dbReference type="Proteomes" id="UP001060085">
    <property type="component" value="Linkage Group LG05"/>
</dbReference>
<organism evidence="1 2">
    <name type="scientific">Catharanthus roseus</name>
    <name type="common">Madagascar periwinkle</name>
    <name type="synonym">Vinca rosea</name>
    <dbReference type="NCBI Taxonomy" id="4058"/>
    <lineage>
        <taxon>Eukaryota</taxon>
        <taxon>Viridiplantae</taxon>
        <taxon>Streptophyta</taxon>
        <taxon>Embryophyta</taxon>
        <taxon>Tracheophyta</taxon>
        <taxon>Spermatophyta</taxon>
        <taxon>Magnoliopsida</taxon>
        <taxon>eudicotyledons</taxon>
        <taxon>Gunneridae</taxon>
        <taxon>Pentapetalae</taxon>
        <taxon>asterids</taxon>
        <taxon>lamiids</taxon>
        <taxon>Gentianales</taxon>
        <taxon>Apocynaceae</taxon>
        <taxon>Rauvolfioideae</taxon>
        <taxon>Vinceae</taxon>
        <taxon>Catharanthinae</taxon>
        <taxon>Catharanthus</taxon>
    </lineage>
</organism>
<reference evidence="2" key="1">
    <citation type="journal article" date="2023" name="Nat. Plants">
        <title>Single-cell RNA sequencing provides a high-resolution roadmap for understanding the multicellular compartmentation of specialized metabolism.</title>
        <authorList>
            <person name="Sun S."/>
            <person name="Shen X."/>
            <person name="Li Y."/>
            <person name="Li Y."/>
            <person name="Wang S."/>
            <person name="Li R."/>
            <person name="Zhang H."/>
            <person name="Shen G."/>
            <person name="Guo B."/>
            <person name="Wei J."/>
            <person name="Xu J."/>
            <person name="St-Pierre B."/>
            <person name="Chen S."/>
            <person name="Sun C."/>
        </authorList>
    </citation>
    <scope>NUCLEOTIDE SEQUENCE [LARGE SCALE GENOMIC DNA]</scope>
</reference>
<name>A0ACC0AUD8_CATRO</name>
<keyword evidence="2" id="KW-1185">Reference proteome</keyword>
<dbReference type="EMBL" id="CM044705">
    <property type="protein sequence ID" value="KAI5664509.1"/>
    <property type="molecule type" value="Genomic_DNA"/>
</dbReference>